<proteinExistence type="predicted"/>
<comment type="caution">
    <text evidence="2">The sequence shown here is derived from an EMBL/GenBank/DDBJ whole genome shotgun (WGS) entry which is preliminary data.</text>
</comment>
<evidence type="ECO:0000256" key="1">
    <source>
        <dbReference type="SAM" id="MobiDB-lite"/>
    </source>
</evidence>
<feature type="compositionally biased region" description="Polar residues" evidence="1">
    <location>
        <begin position="27"/>
        <end position="37"/>
    </location>
</feature>
<reference evidence="2 3" key="1">
    <citation type="journal article" date="2023" name="Nucleic Acids Res.">
        <title>The hologenome of Daphnia magna reveals possible DNA methylation and microbiome-mediated evolution of the host genome.</title>
        <authorList>
            <person name="Chaturvedi A."/>
            <person name="Li X."/>
            <person name="Dhandapani V."/>
            <person name="Marshall H."/>
            <person name="Kissane S."/>
            <person name="Cuenca-Cambronero M."/>
            <person name="Asole G."/>
            <person name="Calvet F."/>
            <person name="Ruiz-Romero M."/>
            <person name="Marangio P."/>
            <person name="Guigo R."/>
            <person name="Rago D."/>
            <person name="Mirbahai L."/>
            <person name="Eastwood N."/>
            <person name="Colbourne J.K."/>
            <person name="Zhou J."/>
            <person name="Mallon E."/>
            <person name="Orsini L."/>
        </authorList>
    </citation>
    <scope>NUCLEOTIDE SEQUENCE [LARGE SCALE GENOMIC DNA]</scope>
    <source>
        <strain evidence="2">LRV0_1</strain>
    </source>
</reference>
<gene>
    <name evidence="2" type="ORF">OUZ56_032754</name>
</gene>
<protein>
    <submittedName>
        <fullName evidence="2">Uncharacterized protein</fullName>
    </submittedName>
</protein>
<evidence type="ECO:0000313" key="2">
    <source>
        <dbReference type="EMBL" id="KAK4017443.1"/>
    </source>
</evidence>
<sequence length="79" mass="8875">MTNRDSKQSDGSPAEFVHRNVTSKVCNEWDSQQSGTSVMDVETEEDKTVNAQEYPEDSEELVLPNDPLVDLDPKAQKFS</sequence>
<dbReference type="Proteomes" id="UP001234178">
    <property type="component" value="Unassembled WGS sequence"/>
</dbReference>
<accession>A0ABQ9ZX08</accession>
<organism evidence="2 3">
    <name type="scientific">Daphnia magna</name>
    <dbReference type="NCBI Taxonomy" id="35525"/>
    <lineage>
        <taxon>Eukaryota</taxon>
        <taxon>Metazoa</taxon>
        <taxon>Ecdysozoa</taxon>
        <taxon>Arthropoda</taxon>
        <taxon>Crustacea</taxon>
        <taxon>Branchiopoda</taxon>
        <taxon>Diplostraca</taxon>
        <taxon>Cladocera</taxon>
        <taxon>Anomopoda</taxon>
        <taxon>Daphniidae</taxon>
        <taxon>Daphnia</taxon>
    </lineage>
</organism>
<dbReference type="EMBL" id="JAOYFB010000006">
    <property type="protein sequence ID" value="KAK4017443.1"/>
    <property type="molecule type" value="Genomic_DNA"/>
</dbReference>
<name>A0ABQ9ZX08_9CRUS</name>
<evidence type="ECO:0000313" key="3">
    <source>
        <dbReference type="Proteomes" id="UP001234178"/>
    </source>
</evidence>
<keyword evidence="3" id="KW-1185">Reference proteome</keyword>
<feature type="region of interest" description="Disordered" evidence="1">
    <location>
        <begin position="27"/>
        <end position="79"/>
    </location>
</feature>
<feature type="compositionally biased region" description="Low complexity" evidence="1">
    <location>
        <begin position="61"/>
        <end position="70"/>
    </location>
</feature>